<dbReference type="EMBL" id="CM055752">
    <property type="protein sequence ID" value="KAJ7992641.1"/>
    <property type="molecule type" value="Genomic_DNA"/>
</dbReference>
<organism evidence="1 2">
    <name type="scientific">Dallia pectoralis</name>
    <name type="common">Alaska blackfish</name>
    <dbReference type="NCBI Taxonomy" id="75939"/>
    <lineage>
        <taxon>Eukaryota</taxon>
        <taxon>Metazoa</taxon>
        <taxon>Chordata</taxon>
        <taxon>Craniata</taxon>
        <taxon>Vertebrata</taxon>
        <taxon>Euteleostomi</taxon>
        <taxon>Actinopterygii</taxon>
        <taxon>Neopterygii</taxon>
        <taxon>Teleostei</taxon>
        <taxon>Protacanthopterygii</taxon>
        <taxon>Esociformes</taxon>
        <taxon>Umbridae</taxon>
        <taxon>Dallia</taxon>
    </lineage>
</organism>
<sequence length="899" mass="96163">MVSRNCAELGEHSLLSGMDVAVPEEAMRKIFRAKKTMKPSNRNQLKCLRSSLHSPHTTPSQTQQAIVSVKLSEDAGTMAIDGEFNGTTNDTTPTVSSLTTTSVTTEMCARTSALMVASSKDTYVKDILENKIEGDKESTQPSPEGGKNMNAGSSCLSSGTTLHSTSSSPSPTHTEESDLDVRPGFLVLSEDDDVQDESEEESDQELSKFEDRRLDSMEINTKQPEPFESDDPVVCSSPSPMRLQIDEDVDSSDALQGKRALFGDSEDSGQELGGSDLDRPNKRPRIECEELEAHVEVKISRSADRQSQLKKVVQQLVDEQLRVLQITMFDRSLQELRDRMDHIEKRQMLYSNLKRLQAKFDRLSKKLGTANQARESPDERTEVLLLSASTDATTPADPTNTAPNSTPADPTNTAPNTTPADPTNTAPNTAFATSTAGSAIVGLRMLVKNLCNDERSPTPTHVSTVVTTFSTGSVSTSQTLMQSPCVTSTPVHSGYSFQPLLIQLPGGGTAILTNHTNSQFIPGSALTTGTNSTSKHTTTFILRRASSWSTPTATPRATTSAPKATTTNVTMATTTPIAASCATAKDTSSVAHIGAFGTVNTPSSGVSVSVCECSSLVSVVYSTSSASLPSLSMTDTTAQQAAPTQLALHVEPTVSLETGGHASKPRSDLPNTSKCTTSKAFIDLTEEDDDDDDVLVTGVLNAPVGMKASSMPSTAGQQTTVTQQATTSIEKKSVRFSLDHRLASSPQKDSPSKKAKDAKSSTTSTLVPPLPSLPPTVSLPLEAVNTNPPQQPHLKLTQVQNKTDGIVLSWSVTEVDVRCAAVDCYHLYAYHQDLHGPANSDTTQSSWKKIGEVTALALPMACTLTQFVSGSKYCFAVCARDVYGRFGPFCEPQCTDVLS</sequence>
<reference evidence="1" key="1">
    <citation type="submission" date="2021-05" db="EMBL/GenBank/DDBJ databases">
        <authorList>
            <person name="Pan Q."/>
            <person name="Jouanno E."/>
            <person name="Zahm M."/>
            <person name="Klopp C."/>
            <person name="Cabau C."/>
            <person name="Louis A."/>
            <person name="Berthelot C."/>
            <person name="Parey E."/>
            <person name="Roest Crollius H."/>
            <person name="Montfort J."/>
            <person name="Robinson-Rechavi M."/>
            <person name="Bouchez O."/>
            <person name="Lampietro C."/>
            <person name="Lopez Roques C."/>
            <person name="Donnadieu C."/>
            <person name="Postlethwait J."/>
            <person name="Bobe J."/>
            <person name="Dillon D."/>
            <person name="Chandos A."/>
            <person name="von Hippel F."/>
            <person name="Guiguen Y."/>
        </authorList>
    </citation>
    <scope>NUCLEOTIDE SEQUENCE</scope>
    <source>
        <strain evidence="1">YG-Jan2019</strain>
    </source>
</reference>
<name>A0ACC2FMU3_DALPE</name>
<evidence type="ECO:0000313" key="2">
    <source>
        <dbReference type="Proteomes" id="UP001157502"/>
    </source>
</evidence>
<comment type="caution">
    <text evidence="1">The sequence shown here is derived from an EMBL/GenBank/DDBJ whole genome shotgun (WGS) entry which is preliminary data.</text>
</comment>
<keyword evidence="2" id="KW-1185">Reference proteome</keyword>
<gene>
    <name evidence="1" type="ORF">DPEC_G00280780</name>
</gene>
<dbReference type="Proteomes" id="UP001157502">
    <property type="component" value="Chromosome 25"/>
</dbReference>
<protein>
    <submittedName>
        <fullName evidence="1">Uncharacterized protein</fullName>
    </submittedName>
</protein>
<evidence type="ECO:0000313" key="1">
    <source>
        <dbReference type="EMBL" id="KAJ7992641.1"/>
    </source>
</evidence>
<proteinExistence type="predicted"/>
<accession>A0ACC2FMU3</accession>